<evidence type="ECO:0000256" key="1">
    <source>
        <dbReference type="SAM" id="MobiDB-lite"/>
    </source>
</evidence>
<evidence type="ECO:0000313" key="3">
    <source>
        <dbReference type="Proteomes" id="UP000001879"/>
    </source>
</evidence>
<feature type="compositionally biased region" description="Basic and acidic residues" evidence="1">
    <location>
        <begin position="1"/>
        <end position="11"/>
    </location>
</feature>
<organism evidence="2 3">
    <name type="scientific">Natrialba magadii (strain ATCC 43099 / DSM 3394 / CCM 3739 / CIP 104546 / IAM 13178 / JCM 8861 / NBRC 102185 / NCIMB 2190 / MS3)</name>
    <name type="common">Natronobacterium magadii</name>
    <dbReference type="NCBI Taxonomy" id="547559"/>
    <lineage>
        <taxon>Archaea</taxon>
        <taxon>Methanobacteriati</taxon>
        <taxon>Methanobacteriota</taxon>
        <taxon>Stenosarchaea group</taxon>
        <taxon>Halobacteria</taxon>
        <taxon>Halobacteriales</taxon>
        <taxon>Natrialbaceae</taxon>
        <taxon>Natrialba</taxon>
    </lineage>
</organism>
<dbReference type="AlphaFoldDB" id="D3T1N3"/>
<sequence length="37" mass="4030">MANRPGAKEYSESTPMTVEANRMGNPNNQHGNARTPT</sequence>
<feature type="compositionally biased region" description="Polar residues" evidence="1">
    <location>
        <begin position="24"/>
        <end position="37"/>
    </location>
</feature>
<dbReference type="Proteomes" id="UP000001879">
    <property type="component" value="Plasmid pNMAG01"/>
</dbReference>
<evidence type="ECO:0000313" key="2">
    <source>
        <dbReference type="EMBL" id="ADD07492.1"/>
    </source>
</evidence>
<dbReference type="KEGG" id="nmg:Nmag_3952"/>
<protein>
    <submittedName>
        <fullName evidence="2">Uncharacterized protein</fullName>
    </submittedName>
</protein>
<reference evidence="3" key="1">
    <citation type="submission" date="2010-02" db="EMBL/GenBank/DDBJ databases">
        <title>Complete sequence of plasmid 1 of Natrialba magadii ATCC 43099.</title>
        <authorList>
            <consortium name="US DOE Joint Genome Institute"/>
            <person name="Lucas S."/>
            <person name="Copeland A."/>
            <person name="Lapidus A."/>
            <person name="Cheng J.-F."/>
            <person name="Bruce D."/>
            <person name="Goodwin L."/>
            <person name="Pitluck S."/>
            <person name="Davenport K."/>
            <person name="Saunders E."/>
            <person name="Detter J.C."/>
            <person name="Han C."/>
            <person name="Tapia R."/>
            <person name="Land M."/>
            <person name="Hauser L."/>
            <person name="Kyrpides N."/>
            <person name="Mikhailova N."/>
            <person name="De Castro R.E."/>
            <person name="Maupin-Furlow J.A."/>
            <person name="Woyke T."/>
        </authorList>
    </citation>
    <scope>NUCLEOTIDE SEQUENCE [LARGE SCALE GENOMIC DNA]</scope>
    <source>
        <strain evidence="3">ATCC 43099 / DSM 3394 / CCM 3739 / CIP 104546 / IAM 13178 / JCM 8861 / NBRC 102185 / NCIMB 2190 / MS3</strain>
        <plasmid evidence="3">pNMAG01</plasmid>
    </source>
</reference>
<keyword evidence="2" id="KW-0614">Plasmid</keyword>
<geneLocation type="plasmid" evidence="2 3">
    <name>pNMAG01</name>
</geneLocation>
<feature type="region of interest" description="Disordered" evidence="1">
    <location>
        <begin position="1"/>
        <end position="37"/>
    </location>
</feature>
<dbReference type="EMBL" id="CP001933">
    <property type="protein sequence ID" value="ADD07492.1"/>
    <property type="molecule type" value="Genomic_DNA"/>
</dbReference>
<reference evidence="2 3" key="2">
    <citation type="journal article" date="2012" name="BMC Genomics">
        <title>A comparative genomics perspective on the genetic content of the alkaliphilic haloarchaeon Natrialba magadii ATCC 43099T.</title>
        <authorList>
            <person name="Siddaramappa S."/>
            <person name="Challacombe J.F."/>
            <person name="Decastro R.E."/>
            <person name="Pfeiffer F."/>
            <person name="Sastre D.E."/>
            <person name="Gimenez M.I."/>
            <person name="Paggi R.A."/>
            <person name="Detter J.C."/>
            <person name="Davenport K.W."/>
            <person name="Goodwin L.A."/>
            <person name="Kyrpides N."/>
            <person name="Tapia R."/>
            <person name="Pitluck S."/>
            <person name="Lucas S."/>
            <person name="Woyke T."/>
            <person name="Maupin-Furlow J.A."/>
        </authorList>
    </citation>
    <scope>NUCLEOTIDE SEQUENCE [LARGE SCALE GENOMIC DNA]</scope>
    <source>
        <strain evidence="3">ATCC 43099 / DSM 3394 / CCM 3739 / CIP 104546 / IAM 13178 / JCM 8861 / NBRC 102185 / NCIMB 2190 / MS3</strain>
    </source>
</reference>
<keyword evidence="3" id="KW-1185">Reference proteome</keyword>
<dbReference type="HOGENOM" id="CLU_3338554_0_0_2"/>
<proteinExistence type="predicted"/>
<accession>D3T1N3</accession>
<name>D3T1N3_NATMM</name>
<gene>
    <name evidence="2" type="ordered locus">Nmag_3952</name>
</gene>